<dbReference type="Proteomes" id="UP000608513">
    <property type="component" value="Unassembled WGS sequence"/>
</dbReference>
<protein>
    <recommendedName>
        <fullName evidence="3">DUF3108 domain-containing protein</fullName>
    </recommendedName>
</protein>
<dbReference type="RefSeq" id="WP_187078198.1">
    <property type="nucleotide sequence ID" value="NZ_JACORT010000010.1"/>
</dbReference>
<name>A0A923SDL4_9BURK</name>
<evidence type="ECO:0008006" key="3">
    <source>
        <dbReference type="Google" id="ProtNLM"/>
    </source>
</evidence>
<proteinExistence type="predicted"/>
<dbReference type="AlphaFoldDB" id="A0A923SDL4"/>
<dbReference type="Gene3D" id="2.40.360.20">
    <property type="match status" value="1"/>
</dbReference>
<comment type="caution">
    <text evidence="1">The sequence shown here is derived from an EMBL/GenBank/DDBJ whole genome shotgun (WGS) entry which is preliminary data.</text>
</comment>
<evidence type="ECO:0000313" key="1">
    <source>
        <dbReference type="EMBL" id="MBC5785458.1"/>
    </source>
</evidence>
<gene>
    <name evidence="1" type="ORF">H8N03_21100</name>
</gene>
<sequence length="114" mass="13180">MLLPLAVGQRWENTEYWFSAPYHGENRLTYKVVALEQVQVPAGTYEAFRITAEGWQVLRSHPAGSQGRVEQTYWYAPAARRIVKFTGFVRWSTPWDRNEAWTGNFELRSASVSP</sequence>
<evidence type="ECO:0000313" key="2">
    <source>
        <dbReference type="Proteomes" id="UP000608513"/>
    </source>
</evidence>
<accession>A0A923SDL4</accession>
<keyword evidence="2" id="KW-1185">Reference proteome</keyword>
<dbReference type="EMBL" id="JACORT010000010">
    <property type="protein sequence ID" value="MBC5785458.1"/>
    <property type="molecule type" value="Genomic_DNA"/>
</dbReference>
<organism evidence="1 2">
    <name type="scientific">Ramlibacter cellulosilyticus</name>
    <dbReference type="NCBI Taxonomy" id="2764187"/>
    <lineage>
        <taxon>Bacteria</taxon>
        <taxon>Pseudomonadati</taxon>
        <taxon>Pseudomonadota</taxon>
        <taxon>Betaproteobacteria</taxon>
        <taxon>Burkholderiales</taxon>
        <taxon>Comamonadaceae</taxon>
        <taxon>Ramlibacter</taxon>
    </lineage>
</organism>
<reference evidence="1" key="1">
    <citation type="submission" date="2020-08" db="EMBL/GenBank/DDBJ databases">
        <title>Ramlibacter sp. USB13 16S ribosomal RNA gene genome sequencing and assembly.</title>
        <authorList>
            <person name="Kang M."/>
        </authorList>
    </citation>
    <scope>NUCLEOTIDE SEQUENCE</scope>
    <source>
        <strain evidence="1">USB13</strain>
    </source>
</reference>